<dbReference type="SUPFAM" id="SSF82689">
    <property type="entry name" value="Mechanosensitive channel protein MscS (YggB), C-terminal domain"/>
    <property type="match status" value="1"/>
</dbReference>
<dbReference type="Gene3D" id="1.10.287.1260">
    <property type="match status" value="1"/>
</dbReference>
<evidence type="ECO:0000256" key="7">
    <source>
        <dbReference type="SAM" id="Phobius"/>
    </source>
</evidence>
<dbReference type="InterPro" id="IPR049142">
    <property type="entry name" value="MS_channel_1st"/>
</dbReference>
<dbReference type="SUPFAM" id="SSF82861">
    <property type="entry name" value="Mechanosensitive channel protein MscS (YggB), transmembrane region"/>
    <property type="match status" value="1"/>
</dbReference>
<gene>
    <name evidence="11" type="ORF">EZ216_07465</name>
</gene>
<name>A0A4Z0CEF0_9BURK</name>
<evidence type="ECO:0000259" key="9">
    <source>
        <dbReference type="Pfam" id="PF21082"/>
    </source>
</evidence>
<evidence type="ECO:0000259" key="8">
    <source>
        <dbReference type="Pfam" id="PF00924"/>
    </source>
</evidence>
<dbReference type="OrthoDB" id="9809206at2"/>
<feature type="domain" description="Mechanosensitive ion channel MscS" evidence="8">
    <location>
        <begin position="243"/>
        <end position="308"/>
    </location>
</feature>
<dbReference type="InterPro" id="IPR006685">
    <property type="entry name" value="MscS_channel_2nd"/>
</dbReference>
<dbReference type="RefSeq" id="WP_135249055.1">
    <property type="nucleotide sequence ID" value="NZ_SMLK01000001.1"/>
</dbReference>
<evidence type="ECO:0000256" key="3">
    <source>
        <dbReference type="ARBA" id="ARBA00022475"/>
    </source>
</evidence>
<dbReference type="InterPro" id="IPR010920">
    <property type="entry name" value="LSM_dom_sf"/>
</dbReference>
<keyword evidence="5 7" id="KW-1133">Transmembrane helix</keyword>
<evidence type="ECO:0000256" key="4">
    <source>
        <dbReference type="ARBA" id="ARBA00022692"/>
    </source>
</evidence>
<evidence type="ECO:0000313" key="12">
    <source>
        <dbReference type="Proteomes" id="UP000297839"/>
    </source>
</evidence>
<keyword evidence="3" id="KW-1003">Cell membrane</keyword>
<feature type="transmembrane region" description="Helical" evidence="7">
    <location>
        <begin position="201"/>
        <end position="218"/>
    </location>
</feature>
<comment type="caution">
    <text evidence="11">The sequence shown here is derived from an EMBL/GenBank/DDBJ whole genome shotgun (WGS) entry which is preliminary data.</text>
</comment>
<feature type="transmembrane region" description="Helical" evidence="7">
    <location>
        <begin position="58"/>
        <end position="78"/>
    </location>
</feature>
<feature type="transmembrane region" description="Helical" evidence="7">
    <location>
        <begin position="84"/>
        <end position="106"/>
    </location>
</feature>
<dbReference type="InterPro" id="IPR011066">
    <property type="entry name" value="MscS_channel_C_sf"/>
</dbReference>
<dbReference type="InterPro" id="IPR049278">
    <property type="entry name" value="MS_channel_C"/>
</dbReference>
<comment type="subcellular location">
    <subcellularLocation>
        <location evidence="1">Cell membrane</location>
        <topology evidence="1">Multi-pass membrane protein</topology>
    </subcellularLocation>
</comment>
<organism evidence="11 12">
    <name type="scientific">Ramlibacter humi</name>
    <dbReference type="NCBI Taxonomy" id="2530451"/>
    <lineage>
        <taxon>Bacteria</taxon>
        <taxon>Pseudomonadati</taxon>
        <taxon>Pseudomonadota</taxon>
        <taxon>Betaproteobacteria</taxon>
        <taxon>Burkholderiales</taxon>
        <taxon>Comamonadaceae</taxon>
        <taxon>Ramlibacter</taxon>
    </lineage>
</organism>
<comment type="similarity">
    <text evidence="2">Belongs to the MscS (TC 1.A.23) family.</text>
</comment>
<evidence type="ECO:0000256" key="5">
    <source>
        <dbReference type="ARBA" id="ARBA00022989"/>
    </source>
</evidence>
<dbReference type="GO" id="GO:0008381">
    <property type="term" value="F:mechanosensitive monoatomic ion channel activity"/>
    <property type="evidence" value="ECO:0007669"/>
    <property type="project" value="UniProtKB-ARBA"/>
</dbReference>
<evidence type="ECO:0000313" key="11">
    <source>
        <dbReference type="EMBL" id="TFZ08970.1"/>
    </source>
</evidence>
<keyword evidence="6 7" id="KW-0472">Membrane</keyword>
<dbReference type="PANTHER" id="PTHR30347">
    <property type="entry name" value="POTASSIUM CHANNEL RELATED"/>
    <property type="match status" value="1"/>
</dbReference>
<dbReference type="GO" id="GO:0005886">
    <property type="term" value="C:plasma membrane"/>
    <property type="evidence" value="ECO:0007669"/>
    <property type="project" value="UniProtKB-SubCell"/>
</dbReference>
<dbReference type="Pfam" id="PF00924">
    <property type="entry name" value="MS_channel_2nd"/>
    <property type="match status" value="1"/>
</dbReference>
<dbReference type="AlphaFoldDB" id="A0A4Z0CEF0"/>
<proteinExistence type="inferred from homology"/>
<dbReference type="PANTHER" id="PTHR30347:SF1">
    <property type="entry name" value="MECHANOSENSITIVE CHANNEL MSCK"/>
    <property type="match status" value="1"/>
</dbReference>
<reference evidence="11 12" key="1">
    <citation type="submission" date="2019-03" db="EMBL/GenBank/DDBJ databases">
        <title>Ramlibacter sp. 18x22-1, whole genome shotgun sequence.</title>
        <authorList>
            <person name="Zhang X."/>
            <person name="Feng G."/>
            <person name="Zhu H."/>
        </authorList>
    </citation>
    <scope>NUCLEOTIDE SEQUENCE [LARGE SCALE GENOMIC DNA]</scope>
    <source>
        <strain evidence="11 12">18x22-1</strain>
    </source>
</reference>
<keyword evidence="12" id="KW-1185">Reference proteome</keyword>
<evidence type="ECO:0000256" key="2">
    <source>
        <dbReference type="ARBA" id="ARBA00008017"/>
    </source>
</evidence>
<protein>
    <submittedName>
        <fullName evidence="11">Mechanosensitive ion channel</fullName>
    </submittedName>
</protein>
<feature type="transmembrane region" description="Helical" evidence="7">
    <location>
        <begin position="20"/>
        <end position="38"/>
    </location>
</feature>
<feature type="domain" description="Mechanosensitive ion channel transmembrane helices 2/3" evidence="10">
    <location>
        <begin position="202"/>
        <end position="241"/>
    </location>
</feature>
<evidence type="ECO:0000256" key="6">
    <source>
        <dbReference type="ARBA" id="ARBA00023136"/>
    </source>
</evidence>
<sequence length="422" mass="45372">MNPIEKLLHDLQHPGMPVEVAVLLGCLLAAFGLCHVVGRRHRPDSVWFGRGIVDGLAFPLVALGLTYAAVKIVAVWQPVVLLKLAVPVLVSLAGIRFIARVLAIAFPHSAIARLVERVFSWLAWIAAVLWVLGVLPQVRSELDDIHLAIGKSHISVLTLIDGTLSAGVMLLAALWISAVLEKRVLNQAVHDLSLRKVASNVVRSALLLVGALFVLSAVGVDLTALSVLGGALGVGLGFGLQKLASNYVSGFVILFERSLRIGDVVKVDSFEGTVVDIKTRYTLIRSVNGRESIVPNEKLITERIENLTLIDPKMLLTTDVGVGYDSDVGQVMRLLVEAAASADGVMQDPAPVARLVKFGADALEFHVQYWIRNPTAQANVRSQVNLALLASLRAAGIDIPYPQRVVQVRGPVALQPPEPSPR</sequence>
<dbReference type="EMBL" id="SMLK01000001">
    <property type="protein sequence ID" value="TFZ08970.1"/>
    <property type="molecule type" value="Genomic_DNA"/>
</dbReference>
<feature type="transmembrane region" description="Helical" evidence="7">
    <location>
        <begin position="118"/>
        <end position="136"/>
    </location>
</feature>
<dbReference type="SUPFAM" id="SSF50182">
    <property type="entry name" value="Sm-like ribonucleoproteins"/>
    <property type="match status" value="1"/>
</dbReference>
<dbReference type="Pfam" id="PF21082">
    <property type="entry name" value="MS_channel_3rd"/>
    <property type="match status" value="1"/>
</dbReference>
<dbReference type="Gene3D" id="3.30.70.100">
    <property type="match status" value="1"/>
</dbReference>
<dbReference type="InterPro" id="IPR011014">
    <property type="entry name" value="MscS_channel_TM-2"/>
</dbReference>
<dbReference type="Gene3D" id="2.30.30.60">
    <property type="match status" value="1"/>
</dbReference>
<keyword evidence="4 7" id="KW-0812">Transmembrane</keyword>
<dbReference type="Pfam" id="PF21088">
    <property type="entry name" value="MS_channel_1st"/>
    <property type="match status" value="1"/>
</dbReference>
<dbReference type="InterPro" id="IPR023408">
    <property type="entry name" value="MscS_beta-dom_sf"/>
</dbReference>
<accession>A0A4Z0CEF0</accession>
<dbReference type="InterPro" id="IPR052702">
    <property type="entry name" value="MscS-like_channel"/>
</dbReference>
<feature type="transmembrane region" description="Helical" evidence="7">
    <location>
        <begin position="156"/>
        <end position="180"/>
    </location>
</feature>
<evidence type="ECO:0000256" key="1">
    <source>
        <dbReference type="ARBA" id="ARBA00004651"/>
    </source>
</evidence>
<dbReference type="Proteomes" id="UP000297839">
    <property type="component" value="Unassembled WGS sequence"/>
</dbReference>
<evidence type="ECO:0000259" key="10">
    <source>
        <dbReference type="Pfam" id="PF21088"/>
    </source>
</evidence>
<feature type="domain" description="Mechanosensitive ion channel MscS C-terminal" evidence="9">
    <location>
        <begin position="317"/>
        <end position="399"/>
    </location>
</feature>